<dbReference type="GO" id="GO:0043916">
    <property type="term" value="F:DNA-7-methylguanine glycosylase activity"/>
    <property type="evidence" value="ECO:0007669"/>
    <property type="project" value="TreeGrafter"/>
</dbReference>
<evidence type="ECO:0000259" key="6">
    <source>
        <dbReference type="SMART" id="SM00478"/>
    </source>
</evidence>
<evidence type="ECO:0000256" key="1">
    <source>
        <dbReference type="ARBA" id="ARBA00000086"/>
    </source>
</evidence>
<dbReference type="PANTHER" id="PTHR43003">
    <property type="entry name" value="DNA-3-METHYLADENINE GLYCOSYLASE"/>
    <property type="match status" value="1"/>
</dbReference>
<dbReference type="GO" id="GO:0008725">
    <property type="term" value="F:DNA-3-methyladenine glycosylase activity"/>
    <property type="evidence" value="ECO:0007669"/>
    <property type="project" value="TreeGrafter"/>
</dbReference>
<dbReference type="AlphaFoldDB" id="A0A7X6IBE1"/>
<name>A0A7X6IBE1_9BACT</name>
<keyword evidence="4" id="KW-0227">DNA damage</keyword>
<protein>
    <recommendedName>
        <fullName evidence="3">DNA-3-methyladenine glycosylase II</fullName>
        <ecNumber evidence="3">3.2.2.21</ecNumber>
    </recommendedName>
</protein>
<gene>
    <name evidence="7" type="ORF">MNODULE_11505</name>
</gene>
<dbReference type="GO" id="GO:0006307">
    <property type="term" value="P:DNA alkylation repair"/>
    <property type="evidence" value="ECO:0007669"/>
    <property type="project" value="TreeGrafter"/>
</dbReference>
<dbReference type="Gene3D" id="1.10.1670.40">
    <property type="match status" value="1"/>
</dbReference>
<dbReference type="EC" id="3.2.2.21" evidence="3"/>
<sequence length="208" mass="23281">MSQNGGFESACRALAEADPVLSTFIDAIGPCRLTPAPDPFVSLVEAIVSQQLSVKAADTIFQRLVAICPRSLVTPKAIFSIPEEELRGVGLSRQKIAYVKDLAERWIAGEIRPKEFHRLPDEEVIARLVAVKGIGRWTAEMFLIFALNRTDVLPVGDLGLKKAVQRAYRLRKIPSPERIQKIAEPWRPYRSIATWYLWKSLNNVTKGS</sequence>
<comment type="catalytic activity">
    <reaction evidence="1">
        <text>Hydrolysis of alkylated DNA, releasing 3-methyladenine, 3-methylguanine, 7-methylguanine and 7-methyladenine.</text>
        <dbReference type="EC" id="3.2.2.21"/>
    </reaction>
</comment>
<feature type="domain" description="HhH-GPD" evidence="6">
    <location>
        <begin position="48"/>
        <end position="202"/>
    </location>
</feature>
<proteinExistence type="inferred from homology"/>
<dbReference type="CDD" id="cd00056">
    <property type="entry name" value="ENDO3c"/>
    <property type="match status" value="1"/>
</dbReference>
<evidence type="ECO:0000256" key="3">
    <source>
        <dbReference type="ARBA" id="ARBA00012000"/>
    </source>
</evidence>
<dbReference type="InterPro" id="IPR003265">
    <property type="entry name" value="HhH-GPD_domain"/>
</dbReference>
<comment type="caution">
    <text evidence="7">The sequence shown here is derived from an EMBL/GenBank/DDBJ whole genome shotgun (WGS) entry which is preliminary data.</text>
</comment>
<dbReference type="FunFam" id="1.10.340.30:FF:000004">
    <property type="entry name" value="DNA-3-methyladenine glycosylase II"/>
    <property type="match status" value="1"/>
</dbReference>
<accession>A0A7X6IBE1</accession>
<dbReference type="PANTHER" id="PTHR43003:SF5">
    <property type="entry name" value="DNA-3-METHYLADENINE GLYCOSYLASE"/>
    <property type="match status" value="1"/>
</dbReference>
<dbReference type="GO" id="GO:0032131">
    <property type="term" value="F:alkylated DNA binding"/>
    <property type="evidence" value="ECO:0007669"/>
    <property type="project" value="TreeGrafter"/>
</dbReference>
<keyword evidence="8" id="KW-1185">Reference proteome</keyword>
<dbReference type="InterPro" id="IPR051912">
    <property type="entry name" value="Alkylbase_DNA_Glycosylase/TA"/>
</dbReference>
<comment type="similarity">
    <text evidence="2">Belongs to the alkylbase DNA glycosidase AlkA family.</text>
</comment>
<evidence type="ECO:0000256" key="5">
    <source>
        <dbReference type="ARBA" id="ARBA00023204"/>
    </source>
</evidence>
<dbReference type="GO" id="GO:0005737">
    <property type="term" value="C:cytoplasm"/>
    <property type="evidence" value="ECO:0007669"/>
    <property type="project" value="TreeGrafter"/>
</dbReference>
<dbReference type="Pfam" id="PF00730">
    <property type="entry name" value="HhH-GPD"/>
    <property type="match status" value="1"/>
</dbReference>
<dbReference type="Gene3D" id="1.10.340.30">
    <property type="entry name" value="Hypothetical protein, domain 2"/>
    <property type="match status" value="1"/>
</dbReference>
<dbReference type="SMART" id="SM00478">
    <property type="entry name" value="ENDO3c"/>
    <property type="match status" value="1"/>
</dbReference>
<dbReference type="EMBL" id="VTOW01000002">
    <property type="protein sequence ID" value="NKE71365.1"/>
    <property type="molecule type" value="Genomic_DNA"/>
</dbReference>
<dbReference type="Proteomes" id="UP000534783">
    <property type="component" value="Unassembled WGS sequence"/>
</dbReference>
<evidence type="ECO:0000313" key="8">
    <source>
        <dbReference type="Proteomes" id="UP000534783"/>
    </source>
</evidence>
<evidence type="ECO:0000313" key="7">
    <source>
        <dbReference type="EMBL" id="NKE71365.1"/>
    </source>
</evidence>
<reference evidence="7 8" key="1">
    <citation type="journal article" date="2020" name="Nature">
        <title>Bacterial chemolithoautotrophy via manganese oxidation.</title>
        <authorList>
            <person name="Yu H."/>
            <person name="Leadbetter J.R."/>
        </authorList>
    </citation>
    <scope>NUCLEOTIDE SEQUENCE [LARGE SCALE GENOMIC DNA]</scope>
    <source>
        <strain evidence="7 8">Mn-1</strain>
    </source>
</reference>
<evidence type="ECO:0000256" key="2">
    <source>
        <dbReference type="ARBA" id="ARBA00010817"/>
    </source>
</evidence>
<dbReference type="GO" id="GO:0032993">
    <property type="term" value="C:protein-DNA complex"/>
    <property type="evidence" value="ECO:0007669"/>
    <property type="project" value="TreeGrafter"/>
</dbReference>
<evidence type="ECO:0000256" key="4">
    <source>
        <dbReference type="ARBA" id="ARBA00022763"/>
    </source>
</evidence>
<dbReference type="SUPFAM" id="SSF48150">
    <property type="entry name" value="DNA-glycosylase"/>
    <property type="match status" value="1"/>
</dbReference>
<organism evidence="7 8">
    <name type="scientific">Candidatus Manganitrophus noduliformans</name>
    <dbReference type="NCBI Taxonomy" id="2606439"/>
    <lineage>
        <taxon>Bacteria</taxon>
        <taxon>Pseudomonadati</taxon>
        <taxon>Nitrospirota</taxon>
        <taxon>Nitrospiria</taxon>
        <taxon>Candidatus Troglogloeales</taxon>
        <taxon>Candidatus Manganitrophaceae</taxon>
        <taxon>Candidatus Manganitrophus</taxon>
    </lineage>
</organism>
<dbReference type="InterPro" id="IPR011257">
    <property type="entry name" value="DNA_glycosylase"/>
</dbReference>
<dbReference type="GO" id="GO:0006285">
    <property type="term" value="P:base-excision repair, AP site formation"/>
    <property type="evidence" value="ECO:0007669"/>
    <property type="project" value="TreeGrafter"/>
</dbReference>
<keyword evidence="5" id="KW-0234">DNA repair</keyword>